<dbReference type="Proteomes" id="UP000008540">
    <property type="component" value="Chromosome"/>
</dbReference>
<protein>
    <submittedName>
        <fullName evidence="2">Uncharacterized protein</fullName>
    </submittedName>
</protein>
<evidence type="ECO:0000313" key="3">
    <source>
        <dbReference type="Proteomes" id="UP000008540"/>
    </source>
</evidence>
<dbReference type="STRING" id="220664.PFL_1690"/>
<evidence type="ECO:0000256" key="1">
    <source>
        <dbReference type="SAM" id="MobiDB-lite"/>
    </source>
</evidence>
<evidence type="ECO:0000313" key="2">
    <source>
        <dbReference type="EMBL" id="AAY90985.1"/>
    </source>
</evidence>
<sequence>MPGQASCTRAGASDAFAHQDFDIGRRPPEPQAPDQAGIGFPHQVQSVDGLGRGPFDELAAVEVGQAGQLEFTFIEARGDRDRGVLGAGGADEVAAQVHHTPTGYPPIAQGFIQPSPGATGKTQAIDDHAAVDDQPQLAPPWCLEQHFAGDLGGAQCQGDHQQQGHEVAVEPLGSADRYQPVQAPHLGPLLLQFLEAFTQALQPLADGSRRVFAADILQRLLYLDLCQDRKAPVRGALQRCKTLAQAADLGRILGLVASDGRLAVLHAQHVLDLRGHAPLQPGLGLLRQLVVGLEPVHAHRLGGADQGQGRQQQPGVVHALPADLAQTKDRDQAPAEEVVHEDECQQQAHRLQRQVDQLRHLGRAKAIHQQQHTDQRKPEHHRREIGFVQVILHRALNG</sequence>
<accession>Q4KG17</accession>
<feature type="region of interest" description="Disordered" evidence="1">
    <location>
        <begin position="1"/>
        <end position="38"/>
    </location>
</feature>
<dbReference type="KEGG" id="pfl:PFL_1690"/>
<proteinExistence type="predicted"/>
<organism evidence="2 3">
    <name type="scientific">Pseudomonas fluorescens (strain ATCC BAA-477 / NRRL B-23932 / Pf-5)</name>
    <dbReference type="NCBI Taxonomy" id="220664"/>
    <lineage>
        <taxon>Bacteria</taxon>
        <taxon>Pseudomonadati</taxon>
        <taxon>Pseudomonadota</taxon>
        <taxon>Gammaproteobacteria</taxon>
        <taxon>Pseudomonadales</taxon>
        <taxon>Pseudomonadaceae</taxon>
        <taxon>Pseudomonas</taxon>
    </lineage>
</organism>
<feature type="compositionally biased region" description="Basic and acidic residues" evidence="1">
    <location>
        <begin position="17"/>
        <end position="28"/>
    </location>
</feature>
<dbReference type="EMBL" id="CP000076">
    <property type="protein sequence ID" value="AAY90985.1"/>
    <property type="molecule type" value="Genomic_DNA"/>
</dbReference>
<dbReference type="HOGENOM" id="CLU_692356_0_0_6"/>
<gene>
    <name evidence="2" type="ordered locus">PFL_1690</name>
</gene>
<dbReference type="AlphaFoldDB" id="Q4KG17"/>
<reference evidence="2 3" key="1">
    <citation type="journal article" date="2005" name="Nat. Biotechnol.">
        <title>Complete genome sequence of the plant commensal Pseudomonas fluorescens Pf-5.</title>
        <authorList>
            <person name="Paulsen I.T."/>
            <person name="Press C.M."/>
            <person name="Ravel J."/>
            <person name="Kobayashi D.Y."/>
            <person name="Myers G.S."/>
            <person name="Mavrodi D.V."/>
            <person name="DeBoy R.T."/>
            <person name="Seshadri R."/>
            <person name="Ren Q."/>
            <person name="Madupu R."/>
            <person name="Dodson R.J."/>
            <person name="Durkin A.S."/>
            <person name="Brinkac L.M."/>
            <person name="Daugherty S.C."/>
            <person name="Sullivan S.A."/>
            <person name="Rosovitz M.J."/>
            <person name="Gwinn M.L."/>
            <person name="Zhou L."/>
            <person name="Schneider D.J."/>
            <person name="Cartinhour S.W."/>
            <person name="Nelson W.C."/>
            <person name="Weidman J."/>
            <person name="Watkins K."/>
            <person name="Tran K."/>
            <person name="Khouri H."/>
            <person name="Pierson E.A."/>
            <person name="Pierson L.S.III."/>
            <person name="Thomashow L.S."/>
            <person name="Loper J.E."/>
        </authorList>
    </citation>
    <scope>NUCLEOTIDE SEQUENCE [LARGE SCALE GENOMIC DNA]</scope>
    <source>
        <strain evidence="3">ATCC BAA-477 / NRRL B-23932 / Pf-5</strain>
    </source>
</reference>
<name>Q4KG17_PSEF5</name>